<dbReference type="SUPFAM" id="SSF53756">
    <property type="entry name" value="UDP-Glycosyltransferase/glycogen phosphorylase"/>
    <property type="match status" value="1"/>
</dbReference>
<accession>A0ABQ1JRR3</accession>
<reference evidence="2" key="1">
    <citation type="journal article" date="2019" name="Int. J. Syst. Evol. Microbiol.">
        <title>The Global Catalogue of Microorganisms (GCM) 10K type strain sequencing project: providing services to taxonomists for standard genome sequencing and annotation.</title>
        <authorList>
            <consortium name="The Broad Institute Genomics Platform"/>
            <consortium name="The Broad Institute Genome Sequencing Center for Infectious Disease"/>
            <person name="Wu L."/>
            <person name="Ma J."/>
        </authorList>
    </citation>
    <scope>NUCLEOTIDE SEQUENCE [LARGE SCALE GENOMIC DNA]</scope>
    <source>
        <strain evidence="2">CGMCC 1.15339</strain>
    </source>
</reference>
<evidence type="ECO:0000313" key="2">
    <source>
        <dbReference type="Proteomes" id="UP000617555"/>
    </source>
</evidence>
<evidence type="ECO:0000313" key="1">
    <source>
        <dbReference type="EMBL" id="GGB75155.1"/>
    </source>
</evidence>
<gene>
    <name evidence="1" type="ORF">GCM10011607_39360</name>
</gene>
<dbReference type="EMBL" id="BMII01000050">
    <property type="protein sequence ID" value="GGB75155.1"/>
    <property type="molecule type" value="Genomic_DNA"/>
</dbReference>
<dbReference type="Gene3D" id="3.40.50.2000">
    <property type="entry name" value="Glycogen Phosphorylase B"/>
    <property type="match status" value="1"/>
</dbReference>
<comment type="caution">
    <text evidence="1">The sequence shown here is derived from an EMBL/GenBank/DDBJ whole genome shotgun (WGS) entry which is preliminary data.</text>
</comment>
<protein>
    <submittedName>
        <fullName evidence="1">Uncharacterized protein</fullName>
    </submittedName>
</protein>
<dbReference type="Proteomes" id="UP000617555">
    <property type="component" value="Unassembled WGS sequence"/>
</dbReference>
<dbReference type="RefSeq" id="WP_188741000.1">
    <property type="nucleotide sequence ID" value="NZ_BMII01000050.1"/>
</dbReference>
<name>A0ABQ1JRR3_9GAMM</name>
<organism evidence="1 2">
    <name type="scientific">Shewanella inventionis</name>
    <dbReference type="NCBI Taxonomy" id="1738770"/>
    <lineage>
        <taxon>Bacteria</taxon>
        <taxon>Pseudomonadati</taxon>
        <taxon>Pseudomonadota</taxon>
        <taxon>Gammaproteobacteria</taxon>
        <taxon>Alteromonadales</taxon>
        <taxon>Shewanellaceae</taxon>
        <taxon>Shewanella</taxon>
    </lineage>
</organism>
<keyword evidence="2" id="KW-1185">Reference proteome</keyword>
<sequence length="93" mass="10600">MKILYVVNTYYPDVNGGAPRSVQMLAEAMKEDGNEVVVVRLSPNRNIEIYEYQGVKVYSMPVRNLYFPREEVIPDKSGRDHTLLTVGNFFVSA</sequence>
<proteinExistence type="predicted"/>